<keyword evidence="5" id="KW-1185">Reference proteome</keyword>
<evidence type="ECO:0000256" key="1">
    <source>
        <dbReference type="SAM" id="MobiDB-lite"/>
    </source>
</evidence>
<feature type="compositionally biased region" description="Polar residues" evidence="1">
    <location>
        <begin position="1"/>
        <end position="10"/>
    </location>
</feature>
<dbReference type="InterPro" id="IPR027417">
    <property type="entry name" value="P-loop_NTPase"/>
</dbReference>
<evidence type="ECO:0000313" key="4">
    <source>
        <dbReference type="Proteomes" id="UP000240621"/>
    </source>
</evidence>
<dbReference type="SUPFAM" id="SSF52540">
    <property type="entry name" value="P-loop containing nucleoside triphosphate hydrolases"/>
    <property type="match status" value="1"/>
</dbReference>
<dbReference type="EMBL" id="PYGC01000002">
    <property type="protein sequence ID" value="PSK84510.1"/>
    <property type="molecule type" value="Genomic_DNA"/>
</dbReference>
<dbReference type="Gene3D" id="3.40.50.300">
    <property type="entry name" value="P-loop containing nucleotide triphosphate hydrolases"/>
    <property type="match status" value="1"/>
</dbReference>
<dbReference type="RefSeq" id="WP_106541105.1">
    <property type="nucleotide sequence ID" value="NZ_BLAU01000001.1"/>
</dbReference>
<reference evidence="3 4" key="1">
    <citation type="submission" date="2018-03" db="EMBL/GenBank/DDBJ databases">
        <title>Genomic Encyclopedia of Archaeal and Bacterial Type Strains, Phase II (KMG-II): from individual species to whole genera.</title>
        <authorList>
            <person name="Goeker M."/>
        </authorList>
    </citation>
    <scope>NUCLEOTIDE SEQUENCE [LARGE SCALE GENOMIC DNA]</scope>
    <source>
        <strain evidence="3 4">DSM 27267</strain>
    </source>
</reference>
<name>A0A2P8CHQ8_9BACT</name>
<reference evidence="2 5" key="2">
    <citation type="submission" date="2019-10" db="EMBL/GenBank/DDBJ databases">
        <title>Prolixibacter strains distinguished by the presence of nitrate reductase genes were adept at nitrate-dependent anaerobic corrosion of metallic iron and carbon steel.</title>
        <authorList>
            <person name="Iino T."/>
            <person name="Shono N."/>
            <person name="Ito K."/>
            <person name="Nakamura R."/>
            <person name="Sueoka K."/>
            <person name="Harayama S."/>
            <person name="Ohkuma M."/>
        </authorList>
    </citation>
    <scope>NUCLEOTIDE SEQUENCE [LARGE SCALE GENOMIC DNA]</scope>
    <source>
        <strain evidence="2 5">MIC1-1</strain>
    </source>
</reference>
<dbReference type="Proteomes" id="UP000240621">
    <property type="component" value="Unassembled WGS sequence"/>
</dbReference>
<evidence type="ECO:0000313" key="5">
    <source>
        <dbReference type="Proteomes" id="UP000396862"/>
    </source>
</evidence>
<protein>
    <submittedName>
        <fullName evidence="3">AAA domain-containing protein</fullName>
    </submittedName>
</protein>
<organism evidence="3 4">
    <name type="scientific">Prolixibacter denitrificans</name>
    <dbReference type="NCBI Taxonomy" id="1541063"/>
    <lineage>
        <taxon>Bacteria</taxon>
        <taxon>Pseudomonadati</taxon>
        <taxon>Bacteroidota</taxon>
        <taxon>Bacteroidia</taxon>
        <taxon>Marinilabiliales</taxon>
        <taxon>Prolixibacteraceae</taxon>
        <taxon>Prolixibacter</taxon>
    </lineage>
</organism>
<evidence type="ECO:0000313" key="3">
    <source>
        <dbReference type="EMBL" id="PSK84510.1"/>
    </source>
</evidence>
<dbReference type="AlphaFoldDB" id="A0A2P8CHQ8"/>
<dbReference type="Proteomes" id="UP000396862">
    <property type="component" value="Unassembled WGS sequence"/>
</dbReference>
<gene>
    <name evidence="3" type="ORF">CLV93_102298</name>
    <name evidence="2" type="ORF">JCM18694_09290</name>
</gene>
<dbReference type="EMBL" id="BLAU01000001">
    <property type="protein sequence ID" value="GET20683.1"/>
    <property type="molecule type" value="Genomic_DNA"/>
</dbReference>
<evidence type="ECO:0000313" key="2">
    <source>
        <dbReference type="EMBL" id="GET20683.1"/>
    </source>
</evidence>
<comment type="caution">
    <text evidence="3">The sequence shown here is derived from an EMBL/GenBank/DDBJ whole genome shotgun (WGS) entry which is preliminary data.</text>
</comment>
<proteinExistence type="predicted"/>
<dbReference type="Pfam" id="PF13481">
    <property type="entry name" value="AAA_25"/>
    <property type="match status" value="1"/>
</dbReference>
<dbReference type="OrthoDB" id="795326at2"/>
<accession>A0A2P8CHQ8</accession>
<sequence>MELNQASNQRPAKKVARNLSEHREENEEQKVFTALELFEMGITEFPMLLDPIFPKAGLTVLAGSSDTGKSTFLRQMAIAIARGDEKFLGWTIKAEHNRVIYVSTEDDKIAISHLLNQTIDGNGDIQKLENLKYLFSLDNPFDELDAILSEYPADCIIIDAFSDLFPGEMNQANKVRTFMKPFFELVNRHNCLVIFLHHTGKRTEENPPSKNNLLGSQGIEGKARLVIELRRDPYDSSFRHLCIVKGNYVEDDLKTYSYKLLFKDRQFEMTDERADFDDLVVNPDEKQRIKEKKLARVVELKDKDMSFEEIAAQMNKEGLNISKSTAHNYYKEAERREAK</sequence>
<feature type="region of interest" description="Disordered" evidence="1">
    <location>
        <begin position="1"/>
        <end position="24"/>
    </location>
</feature>